<accession>A0A4S4LEV7</accession>
<dbReference type="PANTHER" id="PTHR12905:SF0">
    <property type="entry name" value="CALCINEURIN-LIKE PHOSPHOESTERASE DOMAIN-CONTAINING PROTEIN"/>
    <property type="match status" value="1"/>
</dbReference>
<reference evidence="3 4" key="1">
    <citation type="submission" date="2019-02" db="EMBL/GenBank/DDBJ databases">
        <title>Genome sequencing of the rare red list fungi Bondarzewia mesenterica.</title>
        <authorList>
            <person name="Buettner E."/>
            <person name="Kellner H."/>
        </authorList>
    </citation>
    <scope>NUCLEOTIDE SEQUENCE [LARGE SCALE GENOMIC DNA]</scope>
    <source>
        <strain evidence="3 4">DSM 108281</strain>
    </source>
</reference>
<dbReference type="GO" id="GO:0016787">
    <property type="term" value="F:hydrolase activity"/>
    <property type="evidence" value="ECO:0007669"/>
    <property type="project" value="InterPro"/>
</dbReference>
<dbReference type="PANTHER" id="PTHR12905">
    <property type="entry name" value="METALLOPHOSPHOESTERASE"/>
    <property type="match status" value="1"/>
</dbReference>
<dbReference type="SUPFAM" id="SSF56300">
    <property type="entry name" value="Metallo-dependent phosphatases"/>
    <property type="match status" value="1"/>
</dbReference>
<dbReference type="InterPro" id="IPR051693">
    <property type="entry name" value="UPF0046_metallophosphoest"/>
</dbReference>
<feature type="compositionally biased region" description="Acidic residues" evidence="1">
    <location>
        <begin position="264"/>
        <end position="273"/>
    </location>
</feature>
<dbReference type="CDD" id="cd07379">
    <property type="entry name" value="MPP_239FB"/>
    <property type="match status" value="1"/>
</dbReference>
<evidence type="ECO:0000256" key="1">
    <source>
        <dbReference type="SAM" id="MobiDB-lite"/>
    </source>
</evidence>
<dbReference type="AlphaFoldDB" id="A0A4S4LEV7"/>
<keyword evidence="4" id="KW-1185">Reference proteome</keyword>
<feature type="region of interest" description="Disordered" evidence="1">
    <location>
        <begin position="1"/>
        <end position="22"/>
    </location>
</feature>
<dbReference type="EMBL" id="SGPL01000579">
    <property type="protein sequence ID" value="THH10299.1"/>
    <property type="molecule type" value="Genomic_DNA"/>
</dbReference>
<protein>
    <recommendedName>
        <fullName evidence="2">Calcineurin-like phosphoesterase domain-containing protein</fullName>
    </recommendedName>
</protein>
<sequence length="319" mass="35933">MSKVPRLVFHDPAPPETNPPATLTTPTAIVHSTYDLASPPPKPDSGNWTRFVCLSDTHQHVFPVPDGDVLLHSGDLTGTGARDGIKITMDWLCGLPHLVKIVIAGNHDLTLHRTWYNHHFSRWHRTKEDTRSIRDLVAGKAAREARVVYLEDEKYEFRTREDGRKWTVYGSPWSPDFFNWAFNYDRGKEADKLIAKFPKTDILLTHGPPYKILDHVSRDMNVGCESLLARLPELRPRLHVFGHIHEDHGVQVGEWDARSPDDASLTEDSGEGGDNERTIFVNAANWPAGERSRQGSRIPFAGNGFQPVIVDLLDDISDS</sequence>
<evidence type="ECO:0000259" key="2">
    <source>
        <dbReference type="Pfam" id="PF00149"/>
    </source>
</evidence>
<dbReference type="Pfam" id="PF00149">
    <property type="entry name" value="Metallophos"/>
    <property type="match status" value="1"/>
</dbReference>
<proteinExistence type="predicted"/>
<feature type="compositionally biased region" description="Basic and acidic residues" evidence="1">
    <location>
        <begin position="252"/>
        <end position="261"/>
    </location>
</feature>
<comment type="caution">
    <text evidence="3">The sequence shown here is derived from an EMBL/GenBank/DDBJ whole genome shotgun (WGS) entry which is preliminary data.</text>
</comment>
<gene>
    <name evidence="3" type="ORF">EW146_g8415</name>
</gene>
<evidence type="ECO:0000313" key="4">
    <source>
        <dbReference type="Proteomes" id="UP000310158"/>
    </source>
</evidence>
<name>A0A4S4LEV7_9AGAM</name>
<dbReference type="Gene3D" id="3.60.21.10">
    <property type="match status" value="1"/>
</dbReference>
<dbReference type="OrthoDB" id="630188at2759"/>
<evidence type="ECO:0000313" key="3">
    <source>
        <dbReference type="EMBL" id="THH10299.1"/>
    </source>
</evidence>
<dbReference type="Proteomes" id="UP000310158">
    <property type="component" value="Unassembled WGS sequence"/>
</dbReference>
<organism evidence="3 4">
    <name type="scientific">Bondarzewia mesenterica</name>
    <dbReference type="NCBI Taxonomy" id="1095465"/>
    <lineage>
        <taxon>Eukaryota</taxon>
        <taxon>Fungi</taxon>
        <taxon>Dikarya</taxon>
        <taxon>Basidiomycota</taxon>
        <taxon>Agaricomycotina</taxon>
        <taxon>Agaricomycetes</taxon>
        <taxon>Russulales</taxon>
        <taxon>Bondarzewiaceae</taxon>
        <taxon>Bondarzewia</taxon>
    </lineage>
</organism>
<feature type="domain" description="Calcineurin-like phosphoesterase" evidence="2">
    <location>
        <begin position="57"/>
        <end position="246"/>
    </location>
</feature>
<dbReference type="InterPro" id="IPR004843">
    <property type="entry name" value="Calcineurin-like_PHP"/>
</dbReference>
<dbReference type="InterPro" id="IPR029052">
    <property type="entry name" value="Metallo-depent_PP-like"/>
</dbReference>
<feature type="region of interest" description="Disordered" evidence="1">
    <location>
        <begin position="252"/>
        <end position="277"/>
    </location>
</feature>